<sequence>MSVFTHRRLHGAAFSVLSAARAAFPHTCPILQGWS</sequence>
<organism evidence="1 2">
    <name type="scientific">Acetobacter ghanensis</name>
    <dbReference type="NCBI Taxonomy" id="431306"/>
    <lineage>
        <taxon>Bacteria</taxon>
        <taxon>Pseudomonadati</taxon>
        <taxon>Pseudomonadota</taxon>
        <taxon>Alphaproteobacteria</taxon>
        <taxon>Acetobacterales</taxon>
        <taxon>Acetobacteraceae</taxon>
        <taxon>Acetobacter</taxon>
    </lineage>
</organism>
<dbReference type="EMBL" id="LN609302">
    <property type="protein sequence ID" value="CEF53202.1"/>
    <property type="molecule type" value="Genomic_DNA"/>
</dbReference>
<evidence type="ECO:0000313" key="2">
    <source>
        <dbReference type="Proteomes" id="UP000068250"/>
    </source>
</evidence>
<protein>
    <submittedName>
        <fullName evidence="1">Uncharacterized protein</fullName>
    </submittedName>
</protein>
<gene>
    <name evidence="1" type="ORF">AGA_82</name>
</gene>
<dbReference type="AlphaFoldDB" id="A0A0U5EZ84"/>
<dbReference type="Proteomes" id="UP000068250">
    <property type="component" value="Chromosome I"/>
</dbReference>
<proteinExistence type="predicted"/>
<reference evidence="2" key="1">
    <citation type="submission" date="2014-09" db="EMBL/GenBank/DDBJ databases">
        <authorList>
            <person name="Illeghems K.G."/>
        </authorList>
    </citation>
    <scope>NUCLEOTIDE SEQUENCE [LARGE SCALE GENOMIC DNA]</scope>
    <source>
        <strain evidence="2">LMG 23848T</strain>
    </source>
</reference>
<evidence type="ECO:0000313" key="1">
    <source>
        <dbReference type="EMBL" id="CEF53202.1"/>
    </source>
</evidence>
<dbReference type="PATRIC" id="fig|431306.5.peg.18"/>
<accession>A0A0U5EZ84</accession>
<name>A0A0U5EZ84_9PROT</name>